<accession>A0A195CE30</accession>
<name>A0A195CE30_9HYME</name>
<protein>
    <recommendedName>
        <fullName evidence="3">Mos1 transposase HTH domain-containing protein</fullName>
    </recommendedName>
</protein>
<gene>
    <name evidence="1" type="ORF">ALC62_10098</name>
</gene>
<evidence type="ECO:0000313" key="2">
    <source>
        <dbReference type="Proteomes" id="UP000078542"/>
    </source>
</evidence>
<dbReference type="Proteomes" id="UP000078542">
    <property type="component" value="Unassembled WGS sequence"/>
</dbReference>
<dbReference type="PANTHER" id="PTHR46060:SF1">
    <property type="entry name" value="MARINER MOS1 TRANSPOSASE-LIKE PROTEIN"/>
    <property type="match status" value="1"/>
</dbReference>
<organism evidence="1 2">
    <name type="scientific">Cyphomyrmex costatus</name>
    <dbReference type="NCBI Taxonomy" id="456900"/>
    <lineage>
        <taxon>Eukaryota</taxon>
        <taxon>Metazoa</taxon>
        <taxon>Ecdysozoa</taxon>
        <taxon>Arthropoda</taxon>
        <taxon>Hexapoda</taxon>
        <taxon>Insecta</taxon>
        <taxon>Pterygota</taxon>
        <taxon>Neoptera</taxon>
        <taxon>Endopterygota</taxon>
        <taxon>Hymenoptera</taxon>
        <taxon>Apocrita</taxon>
        <taxon>Aculeata</taxon>
        <taxon>Formicoidea</taxon>
        <taxon>Formicidae</taxon>
        <taxon>Myrmicinae</taxon>
        <taxon>Cyphomyrmex</taxon>
    </lineage>
</organism>
<proteinExistence type="predicted"/>
<feature type="non-terminal residue" evidence="1">
    <location>
        <position position="1"/>
    </location>
</feature>
<dbReference type="Gene3D" id="1.10.10.1450">
    <property type="match status" value="1"/>
</dbReference>
<dbReference type="PANTHER" id="PTHR46060">
    <property type="entry name" value="MARINER MOS1 TRANSPOSASE-LIKE PROTEIN"/>
    <property type="match status" value="1"/>
</dbReference>
<evidence type="ECO:0000313" key="1">
    <source>
        <dbReference type="EMBL" id="KYM99129.1"/>
    </source>
</evidence>
<reference evidence="1 2" key="1">
    <citation type="submission" date="2016-03" db="EMBL/GenBank/DDBJ databases">
        <title>Cyphomyrmex costatus WGS genome.</title>
        <authorList>
            <person name="Nygaard S."/>
            <person name="Hu H."/>
            <person name="Boomsma J."/>
            <person name="Zhang G."/>
        </authorList>
    </citation>
    <scope>NUCLEOTIDE SEQUENCE [LARGE SCALE GENOMIC DNA]</scope>
    <source>
        <strain evidence="1">MS0001</strain>
        <tissue evidence="1">Whole body</tissue>
    </source>
</reference>
<dbReference type="STRING" id="456900.A0A195CE30"/>
<sequence>KFCVKNKIKCSEASKMLQTAFSGNTMSQTRAYEWYKRFKEGREDINDDAKFGCSSTLCNDEHVKKVKESVLANRITIKEVAKELGVTYVSCEAIFTNFWGMKRVVAKFVPKILNF</sequence>
<evidence type="ECO:0008006" key="3">
    <source>
        <dbReference type="Google" id="ProtNLM"/>
    </source>
</evidence>
<keyword evidence="2" id="KW-1185">Reference proteome</keyword>
<dbReference type="InterPro" id="IPR052709">
    <property type="entry name" value="Transposase-MT_Hybrid"/>
</dbReference>
<dbReference type="EMBL" id="KQ977873">
    <property type="protein sequence ID" value="KYM99129.1"/>
    <property type="molecule type" value="Genomic_DNA"/>
</dbReference>
<dbReference type="AlphaFoldDB" id="A0A195CE30"/>